<organism evidence="2">
    <name type="scientific">Arundo donax</name>
    <name type="common">Giant reed</name>
    <name type="synonym">Donax arundinaceus</name>
    <dbReference type="NCBI Taxonomy" id="35708"/>
    <lineage>
        <taxon>Eukaryota</taxon>
        <taxon>Viridiplantae</taxon>
        <taxon>Streptophyta</taxon>
        <taxon>Embryophyta</taxon>
        <taxon>Tracheophyta</taxon>
        <taxon>Spermatophyta</taxon>
        <taxon>Magnoliopsida</taxon>
        <taxon>Liliopsida</taxon>
        <taxon>Poales</taxon>
        <taxon>Poaceae</taxon>
        <taxon>PACMAD clade</taxon>
        <taxon>Arundinoideae</taxon>
        <taxon>Arundineae</taxon>
        <taxon>Arundo</taxon>
    </lineage>
</organism>
<keyword evidence="1" id="KW-0472">Membrane</keyword>
<reference evidence="2" key="1">
    <citation type="submission" date="2014-09" db="EMBL/GenBank/DDBJ databases">
        <authorList>
            <person name="Magalhaes I.L.F."/>
            <person name="Oliveira U."/>
            <person name="Santos F.R."/>
            <person name="Vidigal T.H.D.A."/>
            <person name="Brescovit A.D."/>
            <person name="Santos A.J."/>
        </authorList>
    </citation>
    <scope>NUCLEOTIDE SEQUENCE</scope>
    <source>
        <tissue evidence="2">Shoot tissue taken approximately 20 cm above the soil surface</tissue>
    </source>
</reference>
<accession>A0A0A8ZJC4</accession>
<reference evidence="2" key="2">
    <citation type="journal article" date="2015" name="Data Brief">
        <title>Shoot transcriptome of the giant reed, Arundo donax.</title>
        <authorList>
            <person name="Barrero R.A."/>
            <person name="Guerrero F.D."/>
            <person name="Moolhuijzen P."/>
            <person name="Goolsby J.A."/>
            <person name="Tidwell J."/>
            <person name="Bellgard S.E."/>
            <person name="Bellgard M.I."/>
        </authorList>
    </citation>
    <scope>NUCLEOTIDE SEQUENCE</scope>
    <source>
        <tissue evidence="2">Shoot tissue taken approximately 20 cm above the soil surface</tissue>
    </source>
</reference>
<evidence type="ECO:0000256" key="1">
    <source>
        <dbReference type="SAM" id="Phobius"/>
    </source>
</evidence>
<proteinExistence type="predicted"/>
<name>A0A0A8ZJC4_ARUDO</name>
<feature type="transmembrane region" description="Helical" evidence="1">
    <location>
        <begin position="49"/>
        <end position="71"/>
    </location>
</feature>
<evidence type="ECO:0000313" key="2">
    <source>
        <dbReference type="EMBL" id="JAD36840.1"/>
    </source>
</evidence>
<keyword evidence="1" id="KW-0812">Transmembrane</keyword>
<dbReference type="AlphaFoldDB" id="A0A0A8ZJC4"/>
<sequence>MNVGGPAFVGRPVRSLLQAVAAGPPPTAGPSLDQQQVATSPPLVGNCSFIFPLPNLLFVLFPISLNSCYVVS</sequence>
<protein>
    <submittedName>
        <fullName evidence="2">Uncharacterized protein</fullName>
    </submittedName>
</protein>
<dbReference type="EMBL" id="GBRH01261055">
    <property type="protein sequence ID" value="JAD36840.1"/>
    <property type="molecule type" value="Transcribed_RNA"/>
</dbReference>
<keyword evidence="1" id="KW-1133">Transmembrane helix</keyword>